<dbReference type="OrthoDB" id="100212at2"/>
<proteinExistence type="predicted"/>
<evidence type="ECO:0000313" key="5">
    <source>
        <dbReference type="Proteomes" id="UP000218366"/>
    </source>
</evidence>
<gene>
    <name evidence="4" type="ORF">COC42_02800</name>
</gene>
<dbReference type="Gene3D" id="2.120.10.30">
    <property type="entry name" value="TolB, C-terminal domain"/>
    <property type="match status" value="1"/>
</dbReference>
<dbReference type="SUPFAM" id="SSF82171">
    <property type="entry name" value="DPP6 N-terminal domain-like"/>
    <property type="match status" value="1"/>
</dbReference>
<dbReference type="AlphaFoldDB" id="A0A2A4B2C1"/>
<name>A0A2A4B2C1_9SPHN</name>
<dbReference type="NCBIfam" id="NF033523">
    <property type="entry name" value="lasso_peptidase"/>
    <property type="match status" value="1"/>
</dbReference>
<feature type="signal peptide" evidence="2">
    <location>
        <begin position="1"/>
        <end position="23"/>
    </location>
</feature>
<feature type="domain" description="Peptidase S9 prolyl oligopeptidase catalytic" evidence="3">
    <location>
        <begin position="513"/>
        <end position="670"/>
    </location>
</feature>
<dbReference type="InterPro" id="IPR011042">
    <property type="entry name" value="6-blade_b-propeller_TolB-like"/>
</dbReference>
<dbReference type="Pfam" id="PF00326">
    <property type="entry name" value="Peptidase_S9"/>
    <property type="match status" value="1"/>
</dbReference>
<feature type="region of interest" description="Disordered" evidence="1">
    <location>
        <begin position="689"/>
        <end position="722"/>
    </location>
</feature>
<dbReference type="SUPFAM" id="SSF53474">
    <property type="entry name" value="alpha/beta-Hydrolases"/>
    <property type="match status" value="1"/>
</dbReference>
<evidence type="ECO:0000259" key="3">
    <source>
        <dbReference type="Pfam" id="PF00326"/>
    </source>
</evidence>
<feature type="compositionally biased region" description="Low complexity" evidence="1">
    <location>
        <begin position="689"/>
        <end position="716"/>
    </location>
</feature>
<dbReference type="GO" id="GO:0008236">
    <property type="term" value="F:serine-type peptidase activity"/>
    <property type="evidence" value="ECO:0007669"/>
    <property type="project" value="InterPro"/>
</dbReference>
<accession>A0A2A4B2C1</accession>
<evidence type="ECO:0000256" key="2">
    <source>
        <dbReference type="SAM" id="SignalP"/>
    </source>
</evidence>
<dbReference type="InterPro" id="IPR053536">
    <property type="entry name" value="Lasso_peptide_isopeptidase"/>
</dbReference>
<keyword evidence="5" id="KW-1185">Reference proteome</keyword>
<organism evidence="4 5">
    <name type="scientific">Sphingomonas spermidinifaciens</name>
    <dbReference type="NCBI Taxonomy" id="1141889"/>
    <lineage>
        <taxon>Bacteria</taxon>
        <taxon>Pseudomonadati</taxon>
        <taxon>Pseudomonadota</taxon>
        <taxon>Alphaproteobacteria</taxon>
        <taxon>Sphingomonadales</taxon>
        <taxon>Sphingomonadaceae</taxon>
        <taxon>Sphingomonas</taxon>
    </lineage>
</organism>
<sequence length="722" mass="78917">MVRPVLRYGLAAAWLMVPSAAMAESCRTWLISAEPAVARDVSPRDLVELRDFGRSDTALSGPSPFSLSPDGTELAIALRRADPDTDRYCIGIVVVPLDGARPPRLIDVGGEFILARGDSHGVPDLPVGTEQPVTPLWSPGGRWLVYLRRDRGVTQAWRARSDGSFAGPVTHDAEDVRAVRWSEDGKALIVTTRPMATANAAIEREGRSGFLYDERFWTLSKDRPRPRLPLLKTDRLVDPETGGTIADTDAPDRDLADRPANARLFAQSESGARAWTSPTDPGRVLGAISLKVETGGQTRTCTMEACADAVGALWWRDPGELLFMQGGTPENGGTTTLYRWRVDSEAAPVPLLATTDALIGCQLLARRLICARETPTRPRVIVSVDPDSGRATTIYDPNPAFARLRTGHVQRLRWTDAQGVAGYGDLVLPPGHRPGDRHPLVIVQYQSRGFLRGGTGDEYPIHALASRGFAVLSFNRVRPYASDSGARDLASFIRIGMTGFAERRRMLSAIETGIDRSIALGVVDPARIGISGLSDGAASVQFALINSTRFRTAAMSSCCDDSSSVHFAAGLGYLNDTTAWGYPEPGADDPAFWRRYSLAANADRIDVPILLQLPDDEFRLGLETYVTFDRRHAPIEMYVFPDEYHVKWHPAHRLAIYDRAIDWFDFWLNGREDPAPAKREQYSRWRALAARSRATPTSSAATPPHRPAPAGASPARPTVPGS</sequence>
<dbReference type="InterPro" id="IPR001375">
    <property type="entry name" value="Peptidase_S9_cat"/>
</dbReference>
<protein>
    <recommendedName>
        <fullName evidence="3">Peptidase S9 prolyl oligopeptidase catalytic domain-containing protein</fullName>
    </recommendedName>
</protein>
<dbReference type="GO" id="GO:0006508">
    <property type="term" value="P:proteolysis"/>
    <property type="evidence" value="ECO:0007669"/>
    <property type="project" value="InterPro"/>
</dbReference>
<dbReference type="Proteomes" id="UP000218366">
    <property type="component" value="Unassembled WGS sequence"/>
</dbReference>
<feature type="chain" id="PRO_5012494857" description="Peptidase S9 prolyl oligopeptidase catalytic domain-containing protein" evidence="2">
    <location>
        <begin position="24"/>
        <end position="722"/>
    </location>
</feature>
<dbReference type="Gene3D" id="3.40.50.1820">
    <property type="entry name" value="alpha/beta hydrolase"/>
    <property type="match status" value="1"/>
</dbReference>
<dbReference type="EMBL" id="NWMW01000001">
    <property type="protein sequence ID" value="PCD03343.1"/>
    <property type="molecule type" value="Genomic_DNA"/>
</dbReference>
<comment type="caution">
    <text evidence="4">The sequence shown here is derived from an EMBL/GenBank/DDBJ whole genome shotgun (WGS) entry which is preliminary data.</text>
</comment>
<evidence type="ECO:0000313" key="4">
    <source>
        <dbReference type="EMBL" id="PCD03343.1"/>
    </source>
</evidence>
<evidence type="ECO:0000256" key="1">
    <source>
        <dbReference type="SAM" id="MobiDB-lite"/>
    </source>
</evidence>
<reference evidence="4 5" key="1">
    <citation type="submission" date="2017-09" db="EMBL/GenBank/DDBJ databases">
        <title>Sphingomonas spermidinifaciens 9NM-10, whole genome shotgun sequence.</title>
        <authorList>
            <person name="Feng G."/>
            <person name="Zhu H."/>
        </authorList>
    </citation>
    <scope>NUCLEOTIDE SEQUENCE [LARGE SCALE GENOMIC DNA]</scope>
    <source>
        <strain evidence="4 5">9NM-10</strain>
    </source>
</reference>
<dbReference type="InterPro" id="IPR029058">
    <property type="entry name" value="AB_hydrolase_fold"/>
</dbReference>
<keyword evidence="2" id="KW-0732">Signal</keyword>